<proteinExistence type="predicted"/>
<dbReference type="CDD" id="cd04301">
    <property type="entry name" value="NAT_SF"/>
    <property type="match status" value="1"/>
</dbReference>
<keyword evidence="2" id="KW-0808">Transferase</keyword>
<protein>
    <submittedName>
        <fullName evidence="2">Acetyltransferase (GNAT) domain-containing protein</fullName>
    </submittedName>
</protein>
<dbReference type="AlphaFoldDB" id="A0A1K2H6D8"/>
<evidence type="ECO:0000313" key="3">
    <source>
        <dbReference type="Proteomes" id="UP000185655"/>
    </source>
</evidence>
<gene>
    <name evidence="2" type="ORF">SAMN02746068_00340</name>
</gene>
<organism evidence="2 3">
    <name type="scientific">Pseudolactococcus chungangensis CAU 28 = DSM 22330</name>
    <dbReference type="NCBI Taxonomy" id="1122154"/>
    <lineage>
        <taxon>Bacteria</taxon>
        <taxon>Bacillati</taxon>
        <taxon>Bacillota</taxon>
        <taxon>Bacilli</taxon>
        <taxon>Lactobacillales</taxon>
        <taxon>Streptococcaceae</taxon>
        <taxon>Pseudolactococcus</taxon>
    </lineage>
</organism>
<dbReference type="SUPFAM" id="SSF55729">
    <property type="entry name" value="Acyl-CoA N-acyltransferases (Nat)"/>
    <property type="match status" value="1"/>
</dbReference>
<feature type="domain" description="N-acetyltransferase" evidence="1">
    <location>
        <begin position="1"/>
        <end position="165"/>
    </location>
</feature>
<dbReference type="STRING" id="1122154.SAMN02746068_00340"/>
<dbReference type="EMBL" id="FPKS01000002">
    <property type="protein sequence ID" value="SFZ71256.1"/>
    <property type="molecule type" value="Genomic_DNA"/>
</dbReference>
<name>A0A1K2H6D8_9LACT</name>
<dbReference type="InterPro" id="IPR016181">
    <property type="entry name" value="Acyl_CoA_acyltransferase"/>
</dbReference>
<dbReference type="Pfam" id="PF00583">
    <property type="entry name" value="Acetyltransf_1"/>
    <property type="match status" value="1"/>
</dbReference>
<dbReference type="GO" id="GO:0016747">
    <property type="term" value="F:acyltransferase activity, transferring groups other than amino-acyl groups"/>
    <property type="evidence" value="ECO:0007669"/>
    <property type="project" value="InterPro"/>
</dbReference>
<accession>A0A1K2H6D8</accession>
<reference evidence="2 3" key="1">
    <citation type="submission" date="2016-11" db="EMBL/GenBank/DDBJ databases">
        <authorList>
            <person name="Jaros S."/>
            <person name="Januszkiewicz K."/>
            <person name="Wedrychowicz H."/>
        </authorList>
    </citation>
    <scope>NUCLEOTIDE SEQUENCE [LARGE SCALE GENOMIC DNA]</scope>
    <source>
        <strain evidence="2 3">DSM 22330</strain>
    </source>
</reference>
<dbReference type="Gene3D" id="3.40.630.30">
    <property type="match status" value="1"/>
</dbReference>
<dbReference type="PROSITE" id="PS51186">
    <property type="entry name" value="GNAT"/>
    <property type="match status" value="1"/>
</dbReference>
<dbReference type="RefSeq" id="WP_031366467.1">
    <property type="nucleotide sequence ID" value="NZ_FPKS01000002.1"/>
</dbReference>
<dbReference type="Proteomes" id="UP000185655">
    <property type="component" value="Unassembled WGS sequence"/>
</dbReference>
<sequence length="165" mass="18788">MIEKARLEEISEIVAVIESARAFLKVQGIDQWQKSAYPAMADIRTDIKNDVAYVLKVDGKIAAYAAVMTGFDPAYNMIQGAWRNDKHDYVTVHRIAVSTAFRGQALGQRFLTSVFETFSTYQDFRVDTHPDNQIMQHILTKLGFEKCGVVMFEGARWAYQKVLED</sequence>
<evidence type="ECO:0000259" key="1">
    <source>
        <dbReference type="PROSITE" id="PS51186"/>
    </source>
</evidence>
<dbReference type="OrthoDB" id="9796381at2"/>
<dbReference type="InterPro" id="IPR000182">
    <property type="entry name" value="GNAT_dom"/>
</dbReference>
<evidence type="ECO:0000313" key="2">
    <source>
        <dbReference type="EMBL" id="SFZ71256.1"/>
    </source>
</evidence>